<gene>
    <name evidence="9" type="ordered locus">Dred_1182</name>
</gene>
<dbReference type="SUPFAM" id="SSF56349">
    <property type="entry name" value="DNA breaking-rejoining enzymes"/>
    <property type="match status" value="1"/>
</dbReference>
<dbReference type="AlphaFoldDB" id="A4J3R3"/>
<dbReference type="CDD" id="cd01189">
    <property type="entry name" value="INT_ICEBs1_C_like"/>
    <property type="match status" value="1"/>
</dbReference>
<dbReference type="InterPro" id="IPR050090">
    <property type="entry name" value="Tyrosine_recombinase_XerCD"/>
</dbReference>
<sequence>MASFKKRPNGTWQATIYVGRDSNGKQLFKYVTCDSLKEAKSKAREIEQEIEEGRFVHLDNTRVVAWIEKWMETKTLSPSTRATYKSYIKNHYTPYFGNLKLKQLNEIHIKRFMAEKSKTVSQASVRRMTSVLKTSLADVMKQKSPAKDIKLPKEEKYTPRVPNDKEMETIHNAVRGTRDEPIVLLAAWCGLRRGEIFALRWNDIDWNNGTLRVDEAKSINEDNLYEDKRPKSENGLREVIVPEYLMGLLEDMRKPKKRKRKKKDQEPTNIVEISNNSDHQIFNMRPDSYSSYWAAFVRNKKLPEIRFHDLRHYHASWLYARGIPDQYAAQRLGHDIRVLKTIYQHLGLDRQHEIDNNIRQMYDNQNKKEETRQTSE</sequence>
<dbReference type="eggNOG" id="COG0582">
    <property type="taxonomic scope" value="Bacteria"/>
</dbReference>
<dbReference type="InterPro" id="IPR013762">
    <property type="entry name" value="Integrase-like_cat_sf"/>
</dbReference>
<evidence type="ECO:0000313" key="9">
    <source>
        <dbReference type="EMBL" id="ABO49716.1"/>
    </source>
</evidence>
<dbReference type="PANTHER" id="PTHR30349:SF64">
    <property type="entry name" value="PROPHAGE INTEGRASE INTD-RELATED"/>
    <property type="match status" value="1"/>
</dbReference>
<keyword evidence="10" id="KW-1185">Reference proteome</keyword>
<protein>
    <submittedName>
        <fullName evidence="9">Phage integrase family protein</fullName>
    </submittedName>
</protein>
<dbReference type="GO" id="GO:0006310">
    <property type="term" value="P:DNA recombination"/>
    <property type="evidence" value="ECO:0007669"/>
    <property type="project" value="UniProtKB-KW"/>
</dbReference>
<evidence type="ECO:0000256" key="5">
    <source>
        <dbReference type="ARBA" id="ARBA00023172"/>
    </source>
</evidence>
<dbReference type="HOGENOM" id="CLU_027562_17_1_9"/>
<dbReference type="OrthoDB" id="9785687at2"/>
<dbReference type="PROSITE" id="PS51900">
    <property type="entry name" value="CB"/>
    <property type="match status" value="1"/>
</dbReference>
<feature type="domain" description="Core-binding (CB)" evidence="8">
    <location>
        <begin position="61"/>
        <end position="140"/>
    </location>
</feature>
<dbReference type="Proteomes" id="UP000001556">
    <property type="component" value="Chromosome"/>
</dbReference>
<evidence type="ECO:0000256" key="4">
    <source>
        <dbReference type="ARBA" id="ARBA00023125"/>
    </source>
</evidence>
<dbReference type="InterPro" id="IPR010998">
    <property type="entry name" value="Integrase_recombinase_N"/>
</dbReference>
<dbReference type="Pfam" id="PF14659">
    <property type="entry name" value="Phage_int_SAM_3"/>
    <property type="match status" value="1"/>
</dbReference>
<keyword evidence="5" id="KW-0233">DNA recombination</keyword>
<evidence type="ECO:0000259" key="8">
    <source>
        <dbReference type="PROSITE" id="PS51900"/>
    </source>
</evidence>
<evidence type="ECO:0000256" key="6">
    <source>
        <dbReference type="PROSITE-ProRule" id="PRU01248"/>
    </source>
</evidence>
<dbReference type="RefSeq" id="WP_011877542.1">
    <property type="nucleotide sequence ID" value="NC_009253.1"/>
</dbReference>
<evidence type="ECO:0000259" key="7">
    <source>
        <dbReference type="PROSITE" id="PS51898"/>
    </source>
</evidence>
<dbReference type="InterPro" id="IPR044068">
    <property type="entry name" value="CB"/>
</dbReference>
<dbReference type="EMBL" id="CP000612">
    <property type="protein sequence ID" value="ABO49716.1"/>
    <property type="molecule type" value="Genomic_DNA"/>
</dbReference>
<accession>A4J3R3</accession>
<organism evidence="9 10">
    <name type="scientific">Desulforamulus reducens (strain ATCC BAA-1160 / DSM 100696 / MI-1)</name>
    <name type="common">Desulfotomaculum reducens</name>
    <dbReference type="NCBI Taxonomy" id="349161"/>
    <lineage>
        <taxon>Bacteria</taxon>
        <taxon>Bacillati</taxon>
        <taxon>Bacillota</taxon>
        <taxon>Clostridia</taxon>
        <taxon>Eubacteriales</taxon>
        <taxon>Peptococcaceae</taxon>
        <taxon>Desulforamulus</taxon>
    </lineage>
</organism>
<dbReference type="KEGG" id="drm:Dred_1182"/>
<dbReference type="Gene3D" id="1.10.443.10">
    <property type="entry name" value="Intergrase catalytic core"/>
    <property type="match status" value="1"/>
</dbReference>
<dbReference type="Pfam" id="PF00589">
    <property type="entry name" value="Phage_integrase"/>
    <property type="match status" value="1"/>
</dbReference>
<feature type="domain" description="Tyr recombinase" evidence="7">
    <location>
        <begin position="156"/>
        <end position="356"/>
    </location>
</feature>
<proteinExistence type="inferred from homology"/>
<dbReference type="Gene3D" id="1.10.150.130">
    <property type="match status" value="1"/>
</dbReference>
<evidence type="ECO:0000256" key="3">
    <source>
        <dbReference type="ARBA" id="ARBA00022908"/>
    </source>
</evidence>
<keyword evidence="4 6" id="KW-0238">DNA-binding</keyword>
<dbReference type="GO" id="GO:0003677">
    <property type="term" value="F:DNA binding"/>
    <property type="evidence" value="ECO:0007669"/>
    <property type="project" value="UniProtKB-UniRule"/>
</dbReference>
<evidence type="ECO:0000256" key="2">
    <source>
        <dbReference type="ARBA" id="ARBA00008857"/>
    </source>
</evidence>
<dbReference type="InterPro" id="IPR002104">
    <property type="entry name" value="Integrase_catalytic"/>
</dbReference>
<evidence type="ECO:0000256" key="1">
    <source>
        <dbReference type="ARBA" id="ARBA00003283"/>
    </source>
</evidence>
<dbReference type="GO" id="GO:0015074">
    <property type="term" value="P:DNA integration"/>
    <property type="evidence" value="ECO:0007669"/>
    <property type="project" value="UniProtKB-KW"/>
</dbReference>
<dbReference type="PROSITE" id="PS51898">
    <property type="entry name" value="TYR_RECOMBINASE"/>
    <property type="match status" value="1"/>
</dbReference>
<evidence type="ECO:0000313" key="10">
    <source>
        <dbReference type="Proteomes" id="UP000001556"/>
    </source>
</evidence>
<name>A4J3R3_DESRM</name>
<dbReference type="STRING" id="349161.Dred_1182"/>
<dbReference type="PANTHER" id="PTHR30349">
    <property type="entry name" value="PHAGE INTEGRASE-RELATED"/>
    <property type="match status" value="1"/>
</dbReference>
<comment type="similarity">
    <text evidence="2">Belongs to the 'phage' integrase family.</text>
</comment>
<reference evidence="9 10" key="1">
    <citation type="submission" date="2007-03" db="EMBL/GenBank/DDBJ databases">
        <title>Complete sequence of Desulfotomaculum reducens MI-1.</title>
        <authorList>
            <consortium name="US DOE Joint Genome Institute"/>
            <person name="Copeland A."/>
            <person name="Lucas S."/>
            <person name="Lapidus A."/>
            <person name="Barry K."/>
            <person name="Detter J.C."/>
            <person name="Glavina del Rio T."/>
            <person name="Hammon N."/>
            <person name="Israni S."/>
            <person name="Dalin E."/>
            <person name="Tice H."/>
            <person name="Pitluck S."/>
            <person name="Sims D."/>
            <person name="Brettin T."/>
            <person name="Bruce D."/>
            <person name="Han C."/>
            <person name="Tapia R."/>
            <person name="Schmutz J."/>
            <person name="Larimer F."/>
            <person name="Land M."/>
            <person name="Hauser L."/>
            <person name="Kyrpides N."/>
            <person name="Kim E."/>
            <person name="Tebo B.M."/>
            <person name="Richardson P."/>
        </authorList>
    </citation>
    <scope>NUCLEOTIDE SEQUENCE [LARGE SCALE GENOMIC DNA]</scope>
    <source>
        <strain evidence="9 10">MI-1</strain>
    </source>
</reference>
<dbReference type="InterPro" id="IPR011010">
    <property type="entry name" value="DNA_brk_join_enz"/>
</dbReference>
<dbReference type="InterPro" id="IPR004107">
    <property type="entry name" value="Integrase_SAM-like_N"/>
</dbReference>
<keyword evidence="3" id="KW-0229">DNA integration</keyword>
<comment type="function">
    <text evidence="1">Site-specific tyrosine recombinase, which acts by catalyzing the cutting and rejoining of the recombining DNA molecules.</text>
</comment>